<evidence type="ECO:0000256" key="1">
    <source>
        <dbReference type="ARBA" id="ARBA00010458"/>
    </source>
</evidence>
<comment type="similarity">
    <text evidence="1">Belongs to the acyl coenzyme A hydrolase family.</text>
</comment>
<dbReference type="PROSITE" id="PS51770">
    <property type="entry name" value="HOTDOG_ACOT"/>
    <property type="match status" value="2"/>
</dbReference>
<sequence length="455" mass="52403">MFRLARSIMRPLHKQYQSASGSQAFYMQHSSYHSLFINPPVHEVPELTTQRITEIFAADIGQAKEYSAEGLKVTAERREALMKLLPAADEQLPPRTMKDSFVTAIVPLKSQPEIRERYVNADGRVRIGRLLEDMDVFAVFCCFKHILNPKSVGHKNPYSVVTALVDSIYITNDMIKNSEDVRLSGHVTYAGKSSMEVCIVVDQKDDQGVYQKRFDAVFLMVARDPMNRGSARINPLLAETPEEQEFLKMGAARQKIRREQEEENIFKKPPNEEERKIIHDRFIERMNQTSNAIPVNSKKMKDSVLKTVLICQPQYRNRYNKIFGGFLMRMAYELAFTNTLIYGKKRPRILNIDDIKFQLPVEIGSILRLRSHIGYVEGDFVHSVVIAEIVNPKTGEIRKSNEFHVSFLIPREAGEEPVPNLEFETYEEAIYYLDSRRHFKKMMEDFGDVVGNIGK</sequence>
<keyword evidence="4" id="KW-0809">Transit peptide</keyword>
<evidence type="ECO:0000259" key="5">
    <source>
        <dbReference type="PROSITE" id="PS51770"/>
    </source>
</evidence>
<evidence type="ECO:0000256" key="4">
    <source>
        <dbReference type="ARBA" id="ARBA00022946"/>
    </source>
</evidence>
<gene>
    <name evidence="6" type="ORF">ODALV1_LOCUS21732</name>
</gene>
<evidence type="ECO:0000256" key="3">
    <source>
        <dbReference type="ARBA" id="ARBA00022801"/>
    </source>
</evidence>
<dbReference type="InterPro" id="IPR033120">
    <property type="entry name" value="HOTDOG_ACOT"/>
</dbReference>
<dbReference type="Proteomes" id="UP001642540">
    <property type="component" value="Unassembled WGS sequence"/>
</dbReference>
<reference evidence="6 7" key="1">
    <citation type="submission" date="2024-08" db="EMBL/GenBank/DDBJ databases">
        <authorList>
            <person name="Cucini C."/>
            <person name="Frati F."/>
        </authorList>
    </citation>
    <scope>NUCLEOTIDE SEQUENCE [LARGE SCALE GENOMIC DNA]</scope>
</reference>
<dbReference type="SUPFAM" id="SSF54637">
    <property type="entry name" value="Thioesterase/thiol ester dehydrase-isomerase"/>
    <property type="match status" value="2"/>
</dbReference>
<keyword evidence="2" id="KW-0677">Repeat</keyword>
<keyword evidence="3" id="KW-0378">Hydrolase</keyword>
<proteinExistence type="inferred from homology"/>
<dbReference type="InterPro" id="IPR029069">
    <property type="entry name" value="HotDog_dom_sf"/>
</dbReference>
<name>A0ABP1RG76_9HEXA</name>
<dbReference type="CDD" id="cd03442">
    <property type="entry name" value="BFIT_BACH"/>
    <property type="match status" value="2"/>
</dbReference>
<dbReference type="Gene3D" id="3.10.129.10">
    <property type="entry name" value="Hotdog Thioesterase"/>
    <property type="match status" value="2"/>
</dbReference>
<feature type="domain" description="HotDog ACOT-type" evidence="5">
    <location>
        <begin position="301"/>
        <end position="413"/>
    </location>
</feature>
<evidence type="ECO:0000256" key="2">
    <source>
        <dbReference type="ARBA" id="ARBA00022737"/>
    </source>
</evidence>
<evidence type="ECO:0000313" key="6">
    <source>
        <dbReference type="EMBL" id="CAL8127190.1"/>
    </source>
</evidence>
<protein>
    <recommendedName>
        <fullName evidence="5">HotDog ACOT-type domain-containing protein</fullName>
    </recommendedName>
</protein>
<dbReference type="PANTHER" id="PTHR12655:SF0">
    <property type="entry name" value="ACYL-COENZYME A THIOESTERASE 9, MITOCHONDRIAL"/>
    <property type="match status" value="1"/>
</dbReference>
<dbReference type="EMBL" id="CAXLJM020000072">
    <property type="protein sequence ID" value="CAL8127190.1"/>
    <property type="molecule type" value="Genomic_DNA"/>
</dbReference>
<evidence type="ECO:0000313" key="7">
    <source>
        <dbReference type="Proteomes" id="UP001642540"/>
    </source>
</evidence>
<comment type="caution">
    <text evidence="6">The sequence shown here is derived from an EMBL/GenBank/DDBJ whole genome shotgun (WGS) entry which is preliminary data.</text>
</comment>
<organism evidence="6 7">
    <name type="scientific">Orchesella dallaii</name>
    <dbReference type="NCBI Taxonomy" id="48710"/>
    <lineage>
        <taxon>Eukaryota</taxon>
        <taxon>Metazoa</taxon>
        <taxon>Ecdysozoa</taxon>
        <taxon>Arthropoda</taxon>
        <taxon>Hexapoda</taxon>
        <taxon>Collembola</taxon>
        <taxon>Entomobryomorpha</taxon>
        <taxon>Entomobryoidea</taxon>
        <taxon>Orchesellidae</taxon>
        <taxon>Orchesellinae</taxon>
        <taxon>Orchesella</taxon>
    </lineage>
</organism>
<keyword evidence="7" id="KW-1185">Reference proteome</keyword>
<accession>A0ABP1RG76</accession>
<feature type="domain" description="HotDog ACOT-type" evidence="5">
    <location>
        <begin position="104"/>
        <end position="226"/>
    </location>
</feature>
<dbReference type="PANTHER" id="PTHR12655">
    <property type="entry name" value="ACYL-COA THIOESTERASE"/>
    <property type="match status" value="1"/>
</dbReference>